<proteinExistence type="inferred from homology"/>
<dbReference type="Pfam" id="PF22178">
    <property type="entry name" value="Gp5_trimer_C"/>
    <property type="match status" value="1"/>
</dbReference>
<organism evidence="4 5">
    <name type="scientific">Vibrio aerogenes CECT 7868</name>
    <dbReference type="NCBI Taxonomy" id="1216006"/>
    <lineage>
        <taxon>Bacteria</taxon>
        <taxon>Pseudomonadati</taxon>
        <taxon>Pseudomonadota</taxon>
        <taxon>Gammaproteobacteria</taxon>
        <taxon>Vibrionales</taxon>
        <taxon>Vibrionaceae</taxon>
        <taxon>Vibrio</taxon>
    </lineage>
</organism>
<evidence type="ECO:0000313" key="5">
    <source>
        <dbReference type="Proteomes" id="UP000184608"/>
    </source>
</evidence>
<dbReference type="InterPro" id="IPR006533">
    <property type="entry name" value="T6SS_Vgr_RhsGE"/>
</dbReference>
<dbReference type="InterPro" id="IPR017847">
    <property type="entry name" value="T6SS_RhsGE_Vgr_subset"/>
</dbReference>
<dbReference type="PANTHER" id="PTHR32305:SF11">
    <property type="entry name" value="TYPE VI SECRETION SYSTEM SPIKE PROTEIN VGRG3"/>
    <property type="match status" value="1"/>
</dbReference>
<evidence type="ECO:0000259" key="2">
    <source>
        <dbReference type="Pfam" id="PF04717"/>
    </source>
</evidence>
<dbReference type="Proteomes" id="UP000184608">
    <property type="component" value="Unassembled WGS sequence"/>
</dbReference>
<gene>
    <name evidence="4" type="ORF">VA7868_01446</name>
</gene>
<dbReference type="Pfam" id="PF04717">
    <property type="entry name" value="Phage_base_V"/>
    <property type="match status" value="1"/>
</dbReference>
<dbReference type="InterPro" id="IPR037026">
    <property type="entry name" value="Vgr_OB-fold_dom_sf"/>
</dbReference>
<sequence length="717" mass="79935">MKNINFQLTIDGVNDETLVVTSFDGDESVSDATDSDDQPLLGYRYTIQLASRSRFSLPVEKVLDSKALLEIVNHGKVIRKVHGVIRSFTRGDTGHHHTFYTITLVPSLERLSLRVNCRIFQHKSAQDILMILLEEAGITDFCFDIRRTLAVREYCVQYRESDLTFFHRLAAEEGLMYMFIHEADKHGLVITDHERGFPVLEGQIPYNALSGGSAPERYIASMTERQQSEMTTIEMRDYSFKKPDYDFSQCSDGVDTGYQETFPEYFEFPGRYKDAAAGKAFARIRLEYFRREAHTAQGKSNATQIQAGLKCEVTDHHDERLNRLWLAVKVRHTGSQPRALEEEGTGGSTDYRNEFTFIPGDQVWRAETLTKPRVDGPVIARVTGPENGEIFMDESGRVKLHFFWDRYSHQDDKSSCWVRVSQGWAGAQQGMVTVPRVGNEVIVSFLHGDPDQPIVTGRTFDISNTPPYSLPAHKTKTVLRSQTHQGQGYNELSFEDQAGTEKIYLHAQRDYETLIENNAITEIGHHRHETIENDRFTSVGKIDHQMIEGIQCSKISKNRVMIAGQEFHQKVKGKQTLESGSEVHLKGGSSVVLQAGSELTVKVGGTFLKLDPAGVHVVGPAINLNSGGSAGSGSGWCGQEPGMPKTPESVKVPEAIVSPEMTAGMETMTPELFPVTLPVIQQALTDIQEGMAITQTCQKTGDICLLGDDCPCKGSQS</sequence>
<dbReference type="InterPro" id="IPR006531">
    <property type="entry name" value="Gp5/Vgr_OB"/>
</dbReference>
<dbReference type="PANTHER" id="PTHR32305">
    <property type="match status" value="1"/>
</dbReference>
<dbReference type="InterPro" id="IPR050708">
    <property type="entry name" value="T6SS_VgrG/RHS"/>
</dbReference>
<dbReference type="NCBIfam" id="TIGR03361">
    <property type="entry name" value="VI_Rhs_Vgr"/>
    <property type="match status" value="1"/>
</dbReference>
<dbReference type="SUPFAM" id="SSF69255">
    <property type="entry name" value="gp5 N-terminal domain-like"/>
    <property type="match status" value="1"/>
</dbReference>
<evidence type="ECO:0000256" key="1">
    <source>
        <dbReference type="ARBA" id="ARBA00005558"/>
    </source>
</evidence>
<evidence type="ECO:0000259" key="3">
    <source>
        <dbReference type="Pfam" id="PF22178"/>
    </source>
</evidence>
<comment type="similarity">
    <text evidence="1">Belongs to the VgrG protein family.</text>
</comment>
<dbReference type="SUPFAM" id="SSF69349">
    <property type="entry name" value="Phage fibre proteins"/>
    <property type="match status" value="1"/>
</dbReference>
<protein>
    <submittedName>
        <fullName evidence="4">Phage-related baseplate assembly protein</fullName>
    </submittedName>
</protein>
<dbReference type="Pfam" id="PF05954">
    <property type="entry name" value="Phage_GPD"/>
    <property type="match status" value="1"/>
</dbReference>
<dbReference type="RefSeq" id="WP_073603187.1">
    <property type="nucleotide sequence ID" value="NZ_FQXZ01000014.1"/>
</dbReference>
<dbReference type="Gene3D" id="2.30.110.50">
    <property type="match status" value="1"/>
</dbReference>
<keyword evidence="5" id="KW-1185">Reference proteome</keyword>
<dbReference type="Gene3D" id="4.10.220.110">
    <property type="match status" value="1"/>
</dbReference>
<dbReference type="Gene3D" id="3.55.50.10">
    <property type="entry name" value="Baseplate protein-like domains"/>
    <property type="match status" value="1"/>
</dbReference>
<evidence type="ECO:0000313" key="4">
    <source>
        <dbReference type="EMBL" id="SHI06098.1"/>
    </source>
</evidence>
<dbReference type="Gene3D" id="2.40.50.230">
    <property type="entry name" value="Gp5 N-terminal domain"/>
    <property type="match status" value="1"/>
</dbReference>
<dbReference type="STRING" id="1216006.VA7868_01446"/>
<accession>A0A1M5Y2S2</accession>
<dbReference type="SUPFAM" id="SSF69279">
    <property type="entry name" value="Phage tail proteins"/>
    <property type="match status" value="2"/>
</dbReference>
<dbReference type="NCBIfam" id="TIGR01646">
    <property type="entry name" value="vgr_GE"/>
    <property type="match status" value="1"/>
</dbReference>
<dbReference type="OrthoDB" id="9762420at2"/>
<name>A0A1M5Y2S2_9VIBR</name>
<reference evidence="4 5" key="1">
    <citation type="submission" date="2016-11" db="EMBL/GenBank/DDBJ databases">
        <authorList>
            <person name="Jaros S."/>
            <person name="Januszkiewicz K."/>
            <person name="Wedrychowicz H."/>
        </authorList>
    </citation>
    <scope>NUCLEOTIDE SEQUENCE [LARGE SCALE GENOMIC DNA]</scope>
    <source>
        <strain evidence="4 5">CECT 7868</strain>
    </source>
</reference>
<feature type="domain" description="Gp5/Type VI secretion system Vgr C-terminal trimerisation" evidence="3">
    <location>
        <begin position="478"/>
        <end position="582"/>
    </location>
</feature>
<feature type="domain" description="Gp5/Type VI secretion system Vgr protein OB-fold" evidence="2">
    <location>
        <begin position="393"/>
        <end position="459"/>
    </location>
</feature>
<dbReference type="EMBL" id="FQXZ01000014">
    <property type="protein sequence ID" value="SHI06098.1"/>
    <property type="molecule type" value="Genomic_DNA"/>
</dbReference>
<dbReference type="InterPro" id="IPR054030">
    <property type="entry name" value="Gp5_Vgr_C"/>
</dbReference>
<dbReference type="AlphaFoldDB" id="A0A1M5Y2S2"/>